<accession>A0A0F9LMN3</accession>
<protein>
    <submittedName>
        <fullName evidence="1">Uncharacterized protein</fullName>
    </submittedName>
</protein>
<evidence type="ECO:0000313" key="1">
    <source>
        <dbReference type="EMBL" id="KKM65635.1"/>
    </source>
</evidence>
<dbReference type="EMBL" id="LAZR01010691">
    <property type="protein sequence ID" value="KKM65635.1"/>
    <property type="molecule type" value="Genomic_DNA"/>
</dbReference>
<gene>
    <name evidence="1" type="ORF">LCGC14_1489290</name>
</gene>
<organism evidence="1">
    <name type="scientific">marine sediment metagenome</name>
    <dbReference type="NCBI Taxonomy" id="412755"/>
    <lineage>
        <taxon>unclassified sequences</taxon>
        <taxon>metagenomes</taxon>
        <taxon>ecological metagenomes</taxon>
    </lineage>
</organism>
<comment type="caution">
    <text evidence="1">The sequence shown here is derived from an EMBL/GenBank/DDBJ whole genome shotgun (WGS) entry which is preliminary data.</text>
</comment>
<reference evidence="1" key="1">
    <citation type="journal article" date="2015" name="Nature">
        <title>Complex archaea that bridge the gap between prokaryotes and eukaryotes.</title>
        <authorList>
            <person name="Spang A."/>
            <person name="Saw J.H."/>
            <person name="Jorgensen S.L."/>
            <person name="Zaremba-Niedzwiedzka K."/>
            <person name="Martijn J."/>
            <person name="Lind A.E."/>
            <person name="van Eijk R."/>
            <person name="Schleper C."/>
            <person name="Guy L."/>
            <person name="Ettema T.J."/>
        </authorList>
    </citation>
    <scope>NUCLEOTIDE SEQUENCE</scope>
</reference>
<dbReference type="InterPro" id="IPR046230">
    <property type="entry name" value="DUF6263"/>
</dbReference>
<dbReference type="AlphaFoldDB" id="A0A0F9LMN3"/>
<proteinExistence type="predicted"/>
<dbReference type="Pfam" id="PF19777">
    <property type="entry name" value="DUF6263"/>
    <property type="match status" value="1"/>
</dbReference>
<sequence>MNYFATLLFLILCGSGLKAQSVLEYRLKKDDVFTIKQNAEQKIIQELDGASHEITNTIDGILEFKVLAQPDSAYALSLTFKDINLKMTSSIQGELMNVSAKMVNEDDMQSKIFSSLLNRPVQILLSKNGDIIEVTGGDSLVTTMAAASGLEDKFSLNMMKKSLEKEFGSEALSNSYEQMTFIYPNKPVQVGDTWKNKYLGNLSAENTWTLEALSENDGSISGTANITMNVVEMTTTMKLSGMQQTQITIDPSSGFIKKMIVEGEYQGVSTATQMGDQEIPTAVKSKISYELMDGSVE</sequence>
<name>A0A0F9LMN3_9ZZZZ</name>